<comment type="caution">
    <text evidence="1">The sequence shown here is derived from an EMBL/GenBank/DDBJ whole genome shotgun (WGS) entry which is preliminary data.</text>
</comment>
<evidence type="ECO:0000313" key="1">
    <source>
        <dbReference type="EMBL" id="MDR8525572.1"/>
    </source>
</evidence>
<reference evidence="1" key="2">
    <citation type="submission" date="2022-11" db="EMBL/GenBank/DDBJ databases">
        <title>Prophages regulate Shewanella fidelis motility and biofilm formation: implications for gut colonization dynamics in Ciona robusta.</title>
        <authorList>
            <person name="Natarajan O."/>
            <person name="Gibboney S.L."/>
            <person name="Young M.N."/>
            <person name="Lim S.J."/>
            <person name="Pluta N."/>
            <person name="Atkinson C.G.F."/>
            <person name="Leigh B.A."/>
            <person name="Liberti A."/>
            <person name="Kees E."/>
            <person name="Breitbart M."/>
            <person name="Gralnick J."/>
            <person name="Dishaw L.J."/>
        </authorList>
    </citation>
    <scope>NUCLEOTIDE SEQUENCE</scope>
    <source>
        <strain evidence="1">3313</strain>
    </source>
</reference>
<name>A0AAW8NR40_9GAMM</name>
<evidence type="ECO:0008006" key="5">
    <source>
        <dbReference type="Google" id="ProtNLM"/>
    </source>
</evidence>
<proteinExistence type="predicted"/>
<reference evidence="2 4" key="1">
    <citation type="journal article" date="2022" name="bioRxiv">
        <title>Prophages regulate Shewanella fidelis 3313 motility and biofilm formation: implications for gut colonization dynamics in Ciona robusta.</title>
        <authorList>
            <person name="Natarajan O."/>
            <person name="Gibboney S.L."/>
            <person name="Young M.N."/>
            <person name="Lim S.J."/>
            <person name="Pluta N."/>
            <person name="Atkinson C.G."/>
            <person name="Leigh B.A."/>
            <person name="Liberti A."/>
            <person name="Kees E.D."/>
            <person name="Breitbart M."/>
            <person name="Gralnick J.A."/>
            <person name="Dishaw L.J."/>
        </authorList>
    </citation>
    <scope>NUCLEOTIDE SEQUENCE [LARGE SCALE GENOMIC DNA]</scope>
    <source>
        <strain evidence="2 4">JG4066</strain>
    </source>
</reference>
<accession>A0AAW8NR40</accession>
<sequence>MPYLNSEEALAPEAQEQLLNQFAERYVRLVLAVGQHDIYYVDAYYGPEQWQKDTYWQPLSELLLLQQAGVSEFAAIVDKLTKPELITRADFLEQQWASIGAYINVLQGNKFGFCAEASALYDVPATANLFGKGLSHQQQLLAEIDNLLPGEGTLSARFNQFKSQFIVPKDKAAAVFTAAVEVARQITRTHMQLPADESFEIEYVNDKVWTAYNWYKGNSHSLIQLNQDQPLGIERYLELASHEGYPGHHVFNLLQERQLVDAKGWLEYAIYPLYSPISYLSEGSANYALSLIMSDEQILTFEQDVLMPLAGLKGDLALFHKVLKLVKQLTYYENYVCQQLTDNLIDAETAEQMLIEGALYPEARAQQRVQFFLHNRSYVINYNVGEDAVAAWVGSKASSQAEKWARFEALLSRPLNASELQL</sequence>
<dbReference type="RefSeq" id="WP_310655675.1">
    <property type="nucleotide sequence ID" value="NZ_JAPMLA010000004.1"/>
</dbReference>
<protein>
    <recommendedName>
        <fullName evidence="5">DUF885 domain-containing protein</fullName>
    </recommendedName>
</protein>
<evidence type="ECO:0000313" key="4">
    <source>
        <dbReference type="Proteomes" id="UP001271263"/>
    </source>
</evidence>
<keyword evidence="4" id="KW-1185">Reference proteome</keyword>
<dbReference type="Proteomes" id="UP001259340">
    <property type="component" value="Unassembled WGS sequence"/>
</dbReference>
<dbReference type="Proteomes" id="UP001271263">
    <property type="component" value="Unassembled WGS sequence"/>
</dbReference>
<evidence type="ECO:0000313" key="3">
    <source>
        <dbReference type="Proteomes" id="UP001259340"/>
    </source>
</evidence>
<organism evidence="1 3">
    <name type="scientific">Shewanella fidelis</name>
    <dbReference type="NCBI Taxonomy" id="173509"/>
    <lineage>
        <taxon>Bacteria</taxon>
        <taxon>Pseudomonadati</taxon>
        <taxon>Pseudomonadota</taxon>
        <taxon>Gammaproteobacteria</taxon>
        <taxon>Alteromonadales</taxon>
        <taxon>Shewanellaceae</taxon>
        <taxon>Shewanella</taxon>
    </lineage>
</organism>
<evidence type="ECO:0000313" key="2">
    <source>
        <dbReference type="EMBL" id="MDW4825574.1"/>
    </source>
</evidence>
<dbReference type="EMBL" id="JAPMLD010000008">
    <property type="protein sequence ID" value="MDW4825574.1"/>
    <property type="molecule type" value="Genomic_DNA"/>
</dbReference>
<dbReference type="EMBL" id="JAPMLE010000001">
    <property type="protein sequence ID" value="MDR8525572.1"/>
    <property type="molecule type" value="Genomic_DNA"/>
</dbReference>
<gene>
    <name evidence="1" type="ORF">OS133_18315</name>
    <name evidence="2" type="ORF">OS134_16005</name>
</gene>
<dbReference type="AlphaFoldDB" id="A0AAW8NR40"/>